<sequence length="44" mass="4927">MEKKLKPDFLLWRHFTEHLLCNGHGGCWSNWGGGAWSRGGVGLS</sequence>
<proteinExistence type="predicted"/>
<dbReference type="EMBL" id="AGNK02002302">
    <property type="status" value="NOT_ANNOTATED_CDS"/>
    <property type="molecule type" value="Genomic_DNA"/>
</dbReference>
<dbReference type="EnsemblPlants" id="KQL10013">
    <property type="protein sequence ID" value="KQL10013"/>
    <property type="gene ID" value="SETIT_009143mg"/>
</dbReference>
<reference evidence="1" key="2">
    <citation type="submission" date="2018-08" db="UniProtKB">
        <authorList>
            <consortium name="EnsemblPlants"/>
        </authorList>
    </citation>
    <scope>IDENTIFICATION</scope>
    <source>
        <strain evidence="1">Yugu1</strain>
    </source>
</reference>
<name>K3Y4K5_SETIT</name>
<dbReference type="Proteomes" id="UP000004995">
    <property type="component" value="Unassembled WGS sequence"/>
</dbReference>
<dbReference type="InParanoid" id="K3Y4K5"/>
<dbReference type="Gramene" id="KQL10013">
    <property type="protein sequence ID" value="KQL10013"/>
    <property type="gene ID" value="SETIT_009143mg"/>
</dbReference>
<accession>K3Y4K5</accession>
<dbReference type="AlphaFoldDB" id="K3Y4K5"/>
<evidence type="ECO:0000313" key="2">
    <source>
        <dbReference type="Proteomes" id="UP000004995"/>
    </source>
</evidence>
<organism evidence="1 2">
    <name type="scientific">Setaria italica</name>
    <name type="common">Foxtail millet</name>
    <name type="synonym">Panicum italicum</name>
    <dbReference type="NCBI Taxonomy" id="4555"/>
    <lineage>
        <taxon>Eukaryota</taxon>
        <taxon>Viridiplantae</taxon>
        <taxon>Streptophyta</taxon>
        <taxon>Embryophyta</taxon>
        <taxon>Tracheophyta</taxon>
        <taxon>Spermatophyta</taxon>
        <taxon>Magnoliopsida</taxon>
        <taxon>Liliopsida</taxon>
        <taxon>Poales</taxon>
        <taxon>Poaceae</taxon>
        <taxon>PACMAD clade</taxon>
        <taxon>Panicoideae</taxon>
        <taxon>Panicodae</taxon>
        <taxon>Paniceae</taxon>
        <taxon>Cenchrinae</taxon>
        <taxon>Setaria</taxon>
    </lineage>
</organism>
<keyword evidence="2" id="KW-1185">Reference proteome</keyword>
<reference evidence="2" key="1">
    <citation type="journal article" date="2012" name="Nat. Biotechnol.">
        <title>Reference genome sequence of the model plant Setaria.</title>
        <authorList>
            <person name="Bennetzen J.L."/>
            <person name="Schmutz J."/>
            <person name="Wang H."/>
            <person name="Percifield R."/>
            <person name="Hawkins J."/>
            <person name="Pontaroli A.C."/>
            <person name="Estep M."/>
            <person name="Feng L."/>
            <person name="Vaughn J.N."/>
            <person name="Grimwood J."/>
            <person name="Jenkins J."/>
            <person name="Barry K."/>
            <person name="Lindquist E."/>
            <person name="Hellsten U."/>
            <person name="Deshpande S."/>
            <person name="Wang X."/>
            <person name="Wu X."/>
            <person name="Mitros T."/>
            <person name="Triplett J."/>
            <person name="Yang X."/>
            <person name="Ye C.Y."/>
            <person name="Mauro-Herrera M."/>
            <person name="Wang L."/>
            <person name="Li P."/>
            <person name="Sharma M."/>
            <person name="Sharma R."/>
            <person name="Ronald P.C."/>
            <person name="Panaud O."/>
            <person name="Kellogg E.A."/>
            <person name="Brutnell T.P."/>
            <person name="Doust A.N."/>
            <person name="Tuskan G.A."/>
            <person name="Rokhsar D."/>
            <person name="Devos K.M."/>
        </authorList>
    </citation>
    <scope>NUCLEOTIDE SEQUENCE [LARGE SCALE GENOMIC DNA]</scope>
    <source>
        <strain evidence="2">cv. Yugu1</strain>
    </source>
</reference>
<evidence type="ECO:0000313" key="1">
    <source>
        <dbReference type="EnsemblPlants" id="KQL10013"/>
    </source>
</evidence>
<protein>
    <submittedName>
        <fullName evidence="1">Uncharacterized protein</fullName>
    </submittedName>
</protein>
<dbReference type="HOGENOM" id="CLU_3225543_0_0_1"/>